<keyword evidence="1" id="KW-1133">Transmembrane helix</keyword>
<keyword evidence="1" id="KW-0472">Membrane</keyword>
<gene>
    <name evidence="2" type="ORF">HEB94_000380</name>
</gene>
<comment type="caution">
    <text evidence="2">The sequence shown here is derived from an EMBL/GenBank/DDBJ whole genome shotgun (WGS) entry which is preliminary data.</text>
</comment>
<evidence type="ECO:0000256" key="1">
    <source>
        <dbReference type="SAM" id="Phobius"/>
    </source>
</evidence>
<dbReference type="Proteomes" id="UP000638648">
    <property type="component" value="Unassembled WGS sequence"/>
</dbReference>
<organism evidence="2 3">
    <name type="scientific">Actinopolymorpha pittospori</name>
    <dbReference type="NCBI Taxonomy" id="648752"/>
    <lineage>
        <taxon>Bacteria</taxon>
        <taxon>Bacillati</taxon>
        <taxon>Actinomycetota</taxon>
        <taxon>Actinomycetes</taxon>
        <taxon>Propionibacteriales</taxon>
        <taxon>Actinopolymorphaceae</taxon>
        <taxon>Actinopolymorpha</taxon>
    </lineage>
</organism>
<keyword evidence="1" id="KW-0812">Transmembrane</keyword>
<evidence type="ECO:0000313" key="2">
    <source>
        <dbReference type="EMBL" id="MBE1603532.1"/>
    </source>
</evidence>
<sequence>MAEDVRGPTRLLRHVWARLVIIARSVVGRLVACLTGFHADNTARRNAWEAGLR</sequence>
<reference evidence="2" key="1">
    <citation type="submission" date="2020-10" db="EMBL/GenBank/DDBJ databases">
        <title>Sequencing the genomes of 1000 actinobacteria strains.</title>
        <authorList>
            <person name="Klenk H.-P."/>
        </authorList>
    </citation>
    <scope>NUCLEOTIDE SEQUENCE</scope>
    <source>
        <strain evidence="2">DSM 45354</strain>
    </source>
</reference>
<dbReference type="RefSeq" id="WP_192748324.1">
    <property type="nucleotide sequence ID" value="NZ_BAABJL010000154.1"/>
</dbReference>
<keyword evidence="3" id="KW-1185">Reference proteome</keyword>
<proteinExistence type="predicted"/>
<accession>A0A927MP22</accession>
<name>A0A927MP22_9ACTN</name>
<dbReference type="AlphaFoldDB" id="A0A927MP22"/>
<dbReference type="EMBL" id="JADBEM010000001">
    <property type="protein sequence ID" value="MBE1603532.1"/>
    <property type="molecule type" value="Genomic_DNA"/>
</dbReference>
<feature type="transmembrane region" description="Helical" evidence="1">
    <location>
        <begin position="15"/>
        <end position="37"/>
    </location>
</feature>
<protein>
    <submittedName>
        <fullName evidence="2">Uncharacterized protein</fullName>
    </submittedName>
</protein>
<evidence type="ECO:0000313" key="3">
    <source>
        <dbReference type="Proteomes" id="UP000638648"/>
    </source>
</evidence>